<feature type="transmembrane region" description="Helical" evidence="1">
    <location>
        <begin position="12"/>
        <end position="31"/>
    </location>
</feature>
<keyword evidence="1" id="KW-1133">Transmembrane helix</keyword>
<dbReference type="EMBL" id="VSSQ01001010">
    <property type="protein sequence ID" value="MPM04114.1"/>
    <property type="molecule type" value="Genomic_DNA"/>
</dbReference>
<keyword evidence="1" id="KW-0812">Transmembrane</keyword>
<feature type="transmembrane region" description="Helical" evidence="1">
    <location>
        <begin position="105"/>
        <end position="121"/>
    </location>
</feature>
<gene>
    <name evidence="2" type="ORF">SDC9_50384</name>
</gene>
<feature type="transmembrane region" description="Helical" evidence="1">
    <location>
        <begin position="51"/>
        <end position="67"/>
    </location>
</feature>
<reference evidence="2" key="1">
    <citation type="submission" date="2019-08" db="EMBL/GenBank/DDBJ databases">
        <authorList>
            <person name="Kucharzyk K."/>
            <person name="Murdoch R.W."/>
            <person name="Higgins S."/>
            <person name="Loffler F."/>
        </authorList>
    </citation>
    <scope>NUCLEOTIDE SEQUENCE</scope>
</reference>
<name>A0A644WPA4_9ZZZZ</name>
<keyword evidence="1" id="KW-0472">Membrane</keyword>
<organism evidence="2">
    <name type="scientific">bioreactor metagenome</name>
    <dbReference type="NCBI Taxonomy" id="1076179"/>
    <lineage>
        <taxon>unclassified sequences</taxon>
        <taxon>metagenomes</taxon>
        <taxon>ecological metagenomes</taxon>
    </lineage>
</organism>
<evidence type="ECO:0000256" key="1">
    <source>
        <dbReference type="SAM" id="Phobius"/>
    </source>
</evidence>
<evidence type="ECO:0000313" key="2">
    <source>
        <dbReference type="EMBL" id="MPM04114.1"/>
    </source>
</evidence>
<accession>A0A644WPA4</accession>
<sequence length="134" mass="16162">MIRYDFYTEDDKQNVFFILLSAILFYINELIKFKVDVPYLGYLLRNHYNDFWGGFSFMALLNVILLFSKYNKIKKLTIILLFGLMCSIFWEVITPFFLVTSTGDFWDFVSYILGFSFYWLIKKLKNKDTTYSIY</sequence>
<proteinExistence type="predicted"/>
<dbReference type="AlphaFoldDB" id="A0A644WPA4"/>
<protein>
    <recommendedName>
        <fullName evidence="3">VanZ-like domain-containing protein</fullName>
    </recommendedName>
</protein>
<feature type="transmembrane region" description="Helical" evidence="1">
    <location>
        <begin position="79"/>
        <end position="99"/>
    </location>
</feature>
<comment type="caution">
    <text evidence="2">The sequence shown here is derived from an EMBL/GenBank/DDBJ whole genome shotgun (WGS) entry which is preliminary data.</text>
</comment>
<evidence type="ECO:0008006" key="3">
    <source>
        <dbReference type="Google" id="ProtNLM"/>
    </source>
</evidence>